<dbReference type="EMBL" id="CAJOBI010319976">
    <property type="protein sequence ID" value="CAF5183466.1"/>
    <property type="molecule type" value="Genomic_DNA"/>
</dbReference>
<dbReference type="InterPro" id="IPR018159">
    <property type="entry name" value="Spectrin/alpha-actinin"/>
</dbReference>
<keyword evidence="1" id="KW-0677">Repeat</keyword>
<dbReference type="SUPFAM" id="SSF46966">
    <property type="entry name" value="Spectrin repeat"/>
    <property type="match status" value="1"/>
</dbReference>
<name>A0A8S3HK34_9BILA</name>
<proteinExistence type="predicted"/>
<dbReference type="InterPro" id="IPR002017">
    <property type="entry name" value="Spectrin_repeat"/>
</dbReference>
<comment type="caution">
    <text evidence="2">The sequence shown here is derived from an EMBL/GenBank/DDBJ whole genome shotgun (WGS) entry which is preliminary data.</text>
</comment>
<evidence type="ECO:0000313" key="3">
    <source>
        <dbReference type="Proteomes" id="UP000676336"/>
    </source>
</evidence>
<dbReference type="PANTHER" id="PTHR11915">
    <property type="entry name" value="SPECTRIN/FILAMIN RELATED CYTOSKELETAL PROTEIN"/>
    <property type="match status" value="1"/>
</dbReference>
<evidence type="ECO:0000256" key="1">
    <source>
        <dbReference type="ARBA" id="ARBA00022737"/>
    </source>
</evidence>
<organism evidence="2 3">
    <name type="scientific">Rotaria magnacalcarata</name>
    <dbReference type="NCBI Taxonomy" id="392030"/>
    <lineage>
        <taxon>Eukaryota</taxon>
        <taxon>Metazoa</taxon>
        <taxon>Spiralia</taxon>
        <taxon>Gnathifera</taxon>
        <taxon>Rotifera</taxon>
        <taxon>Eurotatoria</taxon>
        <taxon>Bdelloidea</taxon>
        <taxon>Philodinida</taxon>
        <taxon>Philodinidae</taxon>
        <taxon>Rotaria</taxon>
    </lineage>
</organism>
<sequence length="113" mass="13229">MHTKLSTLKVVDINIFKRTTVNFDDQFGTDLTSVEAAFKKQEAIQTDIAAFEERLQNIMAIANELKTEDYHDYATIEARKKNVEMHWDYLVGLVTKRRQCLELAYNLQRVFQV</sequence>
<dbReference type="Proteomes" id="UP000676336">
    <property type="component" value="Unassembled WGS sequence"/>
</dbReference>
<dbReference type="SMART" id="SM00150">
    <property type="entry name" value="SPEC"/>
    <property type="match status" value="1"/>
</dbReference>
<protein>
    <submittedName>
        <fullName evidence="2">Uncharacterized protein</fullName>
    </submittedName>
</protein>
<dbReference type="CDD" id="cd00176">
    <property type="entry name" value="SPEC"/>
    <property type="match status" value="1"/>
</dbReference>
<dbReference type="Pfam" id="PF00435">
    <property type="entry name" value="Spectrin"/>
    <property type="match status" value="1"/>
</dbReference>
<dbReference type="Gene3D" id="1.20.58.60">
    <property type="match status" value="1"/>
</dbReference>
<gene>
    <name evidence="2" type="ORF">SMN809_LOCUS69671</name>
</gene>
<accession>A0A8S3HK34</accession>
<evidence type="ECO:0000313" key="2">
    <source>
        <dbReference type="EMBL" id="CAF5183466.1"/>
    </source>
</evidence>
<reference evidence="2" key="1">
    <citation type="submission" date="2021-02" db="EMBL/GenBank/DDBJ databases">
        <authorList>
            <person name="Nowell W R."/>
        </authorList>
    </citation>
    <scope>NUCLEOTIDE SEQUENCE</scope>
</reference>
<dbReference type="AlphaFoldDB" id="A0A8S3HK34"/>